<sequence>MSRSHLEEIAELYDSAEGHVGNLIFDGQVHWGYWDERNADASLAEGADRLTQIMIDKTTIEKGQKFCDLGCGWGGPAVALAKAKGCYIDGITCSGQQQQNAVKKAQELGMDDLLNFIHGDALNMPCKDQTYDGGWFFESIFHMGHREALLEANRILKLGATLLITDAYLLSTASEDFKEHTSRRVHSRFMPKDIYPGVLEETGFEAVEVLDVTQYVMRPLAQKLKDACVAYREEILKLVPEEAIDDWLWGFEDFCANLGYLLVTARKK</sequence>
<proteinExistence type="predicted"/>
<keyword evidence="1" id="KW-0808">Transferase</keyword>
<dbReference type="GO" id="GO:0008757">
    <property type="term" value="F:S-adenosylmethionine-dependent methyltransferase activity"/>
    <property type="evidence" value="ECO:0007669"/>
    <property type="project" value="InterPro"/>
</dbReference>
<dbReference type="InterPro" id="IPR029063">
    <property type="entry name" value="SAM-dependent_MTases_sf"/>
</dbReference>
<dbReference type="AlphaFoldDB" id="Q5MP01"/>
<evidence type="ECO:0000313" key="3">
    <source>
        <dbReference type="EMBL" id="AAV97876.1"/>
    </source>
</evidence>
<accession>Q5MP01</accession>
<dbReference type="PANTHER" id="PTHR44068:SF11">
    <property type="entry name" value="GERANYL DIPHOSPHATE 2-C-METHYLTRANSFERASE"/>
    <property type="match status" value="1"/>
</dbReference>
<dbReference type="SUPFAM" id="SSF53335">
    <property type="entry name" value="S-adenosyl-L-methionine-dependent methyltransferases"/>
    <property type="match status" value="1"/>
</dbReference>
<dbReference type="InterPro" id="IPR013216">
    <property type="entry name" value="Methyltransf_11"/>
</dbReference>
<dbReference type="InterPro" id="IPR050447">
    <property type="entry name" value="Erg6_SMT_methyltransf"/>
</dbReference>
<gene>
    <name evidence="3" type="primary">onnH</name>
</gene>
<evidence type="ECO:0000259" key="2">
    <source>
        <dbReference type="Pfam" id="PF08241"/>
    </source>
</evidence>
<evidence type="ECO:0000256" key="1">
    <source>
        <dbReference type="ARBA" id="ARBA00022679"/>
    </source>
</evidence>
<protein>
    <submittedName>
        <fullName evidence="3">OnnH</fullName>
    </submittedName>
</protein>
<dbReference type="EMBL" id="AY688304">
    <property type="protein sequence ID" value="AAV97876.1"/>
    <property type="molecule type" value="Genomic_DNA"/>
</dbReference>
<dbReference type="Gene3D" id="3.40.50.150">
    <property type="entry name" value="Vaccinia Virus protein VP39"/>
    <property type="match status" value="1"/>
</dbReference>
<feature type="domain" description="Methyltransferase type 11" evidence="2">
    <location>
        <begin position="68"/>
        <end position="164"/>
    </location>
</feature>
<reference evidence="3" key="1">
    <citation type="journal article" date="2004" name="Proc. Natl. Acad. Sci. U.S.A.">
        <title>Antitumor polyketide biosynthesis by an uncultivated bacterial symbiont of the marine sponge Theonella swinhoei.</title>
        <authorList>
            <person name="Piel J."/>
            <person name="Hui D."/>
            <person name="Wen G."/>
            <person name="Butzke D."/>
            <person name="Platzer M."/>
            <person name="Fusetani N."/>
            <person name="Matsunaga S."/>
        </authorList>
    </citation>
    <scope>NUCLEOTIDE SEQUENCE</scope>
</reference>
<dbReference type="PANTHER" id="PTHR44068">
    <property type="entry name" value="ZGC:194242"/>
    <property type="match status" value="1"/>
</dbReference>
<name>Q5MP01_UNCXX</name>
<dbReference type="CDD" id="cd02440">
    <property type="entry name" value="AdoMet_MTases"/>
    <property type="match status" value="1"/>
</dbReference>
<organism evidence="3">
    <name type="scientific">symbiont bacterium of Theonella swinhoei</name>
    <dbReference type="NCBI Taxonomy" id="247504"/>
    <lineage>
        <taxon>Bacteria</taxon>
    </lineage>
</organism>
<dbReference type="Pfam" id="PF08241">
    <property type="entry name" value="Methyltransf_11"/>
    <property type="match status" value="1"/>
</dbReference>